<dbReference type="AlphaFoldDB" id="A0A9W9B8D6"/>
<dbReference type="Pfam" id="PF13604">
    <property type="entry name" value="AAA_30"/>
    <property type="match status" value="1"/>
</dbReference>
<accession>A0A9W9B8D6</accession>
<gene>
    <name evidence="1" type="ORF">T069G_09028</name>
</gene>
<dbReference type="Gene3D" id="3.40.50.300">
    <property type="entry name" value="P-loop containing nucleotide triphosphate hydrolases"/>
    <property type="match status" value="1"/>
</dbReference>
<organism evidence="1 2">
    <name type="scientific">Trichoderma breve</name>
    <dbReference type="NCBI Taxonomy" id="2034170"/>
    <lineage>
        <taxon>Eukaryota</taxon>
        <taxon>Fungi</taxon>
        <taxon>Dikarya</taxon>
        <taxon>Ascomycota</taxon>
        <taxon>Pezizomycotina</taxon>
        <taxon>Sordariomycetes</taxon>
        <taxon>Hypocreomycetidae</taxon>
        <taxon>Hypocreales</taxon>
        <taxon>Hypocreaceae</taxon>
        <taxon>Trichoderma</taxon>
    </lineage>
</organism>
<keyword evidence="2" id="KW-1185">Reference proteome</keyword>
<evidence type="ECO:0000313" key="1">
    <source>
        <dbReference type="EMBL" id="KAJ4855660.1"/>
    </source>
</evidence>
<sequence>MADYESKVDAVWQFRPNARPTNPEVWGMPPDEKEADGITRVPIPEDIQFRMDLQRALFCGTGFWDVLALAMARLNADTNTDIAERSKMLLPDRLPVSDLIILPAEHLSPILEEVLPANRKRFVKYMSERPLGLGCITARPGSGKTTELAAGTLAMTATLGQIYGTAPTHVATDNFAERLDLISKRVTQRLNQGKANGDTTRARRALVIRDYLPSEEYGSFLNILRDPSIGDEAAAYRRWMPDAHWKLRLSLTYWLLKALRICDEKIVAALHEVDSKIVFEVQALAAVEEPVHPAHG</sequence>
<dbReference type="SUPFAM" id="SSF52540">
    <property type="entry name" value="P-loop containing nucleoside triphosphate hydrolases"/>
    <property type="match status" value="1"/>
</dbReference>
<reference evidence="1" key="1">
    <citation type="submission" date="2022-09" db="EMBL/GenBank/DDBJ databases">
        <title>Chromosome-level assembly of Trichoderma breve T069, a fungus used in development of biopesticide product.</title>
        <authorList>
            <person name="Lin R."/>
            <person name="Liu T."/>
        </authorList>
    </citation>
    <scope>NUCLEOTIDE SEQUENCE</scope>
    <source>
        <strain evidence="1">T069</strain>
    </source>
</reference>
<protein>
    <submittedName>
        <fullName evidence="1">AAA domain-containing protein</fullName>
    </submittedName>
</protein>
<proteinExistence type="predicted"/>
<comment type="caution">
    <text evidence="1">The sequence shown here is derived from an EMBL/GenBank/DDBJ whole genome shotgun (WGS) entry which is preliminary data.</text>
</comment>
<dbReference type="EMBL" id="JAOPEN010000006">
    <property type="protein sequence ID" value="KAJ4855660.1"/>
    <property type="molecule type" value="Genomic_DNA"/>
</dbReference>
<dbReference type="InterPro" id="IPR027417">
    <property type="entry name" value="P-loop_NTPase"/>
</dbReference>
<dbReference type="GeneID" id="80870926"/>
<dbReference type="Proteomes" id="UP001140511">
    <property type="component" value="Unassembled WGS sequence"/>
</dbReference>
<name>A0A9W9B8D6_9HYPO</name>
<dbReference type="RefSeq" id="XP_056024716.1">
    <property type="nucleotide sequence ID" value="XM_056176238.1"/>
</dbReference>
<evidence type="ECO:0000313" key="2">
    <source>
        <dbReference type="Proteomes" id="UP001140511"/>
    </source>
</evidence>